<dbReference type="GO" id="GO:0016042">
    <property type="term" value="P:lipid catabolic process"/>
    <property type="evidence" value="ECO:0007669"/>
    <property type="project" value="UniProtKB-UniRule"/>
</dbReference>
<dbReference type="Pfam" id="PF01734">
    <property type="entry name" value="Patatin"/>
    <property type="match status" value="1"/>
</dbReference>
<evidence type="ECO:0000256" key="4">
    <source>
        <dbReference type="PROSITE-ProRule" id="PRU01161"/>
    </source>
</evidence>
<dbReference type="PANTHER" id="PTHR14226">
    <property type="entry name" value="NEUROPATHY TARGET ESTERASE/SWISS CHEESE D.MELANOGASTER"/>
    <property type="match status" value="1"/>
</dbReference>
<organism evidence="6 7">
    <name type="scientific">Lacticaseibacillus manihotivorans DSM 13343 = JCM 12514</name>
    <dbReference type="NCBI Taxonomy" id="1423769"/>
    <lineage>
        <taxon>Bacteria</taxon>
        <taxon>Bacillati</taxon>
        <taxon>Bacillota</taxon>
        <taxon>Bacilli</taxon>
        <taxon>Lactobacillales</taxon>
        <taxon>Lactobacillaceae</taxon>
        <taxon>Lacticaseibacillus</taxon>
    </lineage>
</organism>
<name>A0A0R1R950_9LACO</name>
<dbReference type="PANTHER" id="PTHR14226:SF29">
    <property type="entry name" value="NEUROPATHY TARGET ESTERASE SWS"/>
    <property type="match status" value="1"/>
</dbReference>
<accession>A0A0R1R950</accession>
<dbReference type="InterPro" id="IPR002641">
    <property type="entry name" value="PNPLA_dom"/>
</dbReference>
<dbReference type="InterPro" id="IPR050301">
    <property type="entry name" value="NTE"/>
</dbReference>
<dbReference type="Gene3D" id="3.40.1090.10">
    <property type="entry name" value="Cytosolic phospholipase A2 catalytic domain"/>
    <property type="match status" value="2"/>
</dbReference>
<feature type="short sequence motif" description="GXGXXG" evidence="4">
    <location>
        <begin position="9"/>
        <end position="14"/>
    </location>
</feature>
<dbReference type="RefSeq" id="WP_056962305.1">
    <property type="nucleotide sequence ID" value="NZ_AZEU01000018.1"/>
</dbReference>
<dbReference type="InterPro" id="IPR016035">
    <property type="entry name" value="Acyl_Trfase/lysoPLipase"/>
</dbReference>
<dbReference type="PROSITE" id="PS51635">
    <property type="entry name" value="PNPLA"/>
    <property type="match status" value="1"/>
</dbReference>
<evidence type="ECO:0000259" key="5">
    <source>
        <dbReference type="PROSITE" id="PS51635"/>
    </source>
</evidence>
<dbReference type="Proteomes" id="UP000051790">
    <property type="component" value="Unassembled WGS sequence"/>
</dbReference>
<evidence type="ECO:0000256" key="2">
    <source>
        <dbReference type="ARBA" id="ARBA00022963"/>
    </source>
</evidence>
<evidence type="ECO:0000256" key="3">
    <source>
        <dbReference type="ARBA" id="ARBA00023098"/>
    </source>
</evidence>
<feature type="active site" description="Nucleophile" evidence="4">
    <location>
        <position position="37"/>
    </location>
</feature>
<evidence type="ECO:0000256" key="1">
    <source>
        <dbReference type="ARBA" id="ARBA00022801"/>
    </source>
</evidence>
<sequence length="225" mass="24130">MSLAIVFGGGGVRGAFQAGVWAEIGSYLQPDFVIGSSIGAINAWATIRLTPTALADWWEHRVPNHLWPRQTQPLRQLISAISAQPAAKPWPALAVATRLRARRSHVVTLTETNAAAWLLASAAMPGWFSPQRIDHHLFVDGGVANDLPVAIARDLGATKILAVSALGLGPTPAIGDVPVLYPPKHTGAMFDFSLKHRQILLQAGHQAGQAWLQSRDAQSFLASSY</sequence>
<feature type="short sequence motif" description="GXSXG" evidence="4">
    <location>
        <begin position="35"/>
        <end position="39"/>
    </location>
</feature>
<evidence type="ECO:0000313" key="6">
    <source>
        <dbReference type="EMBL" id="KRL53201.1"/>
    </source>
</evidence>
<dbReference type="EMBL" id="AZEU01000018">
    <property type="protein sequence ID" value="KRL53201.1"/>
    <property type="molecule type" value="Genomic_DNA"/>
</dbReference>
<protein>
    <recommendedName>
        <fullName evidence="5">PNPLA domain-containing protein</fullName>
    </recommendedName>
</protein>
<comment type="caution">
    <text evidence="6">The sequence shown here is derived from an EMBL/GenBank/DDBJ whole genome shotgun (WGS) entry which is preliminary data.</text>
</comment>
<proteinExistence type="predicted"/>
<keyword evidence="7" id="KW-1185">Reference proteome</keyword>
<dbReference type="OrthoDB" id="9770965at2"/>
<dbReference type="AlphaFoldDB" id="A0A0R1R950"/>
<reference evidence="6 7" key="1">
    <citation type="journal article" date="2015" name="Genome Announc.">
        <title>Expanding the biotechnology potential of lactobacilli through comparative genomics of 213 strains and associated genera.</title>
        <authorList>
            <person name="Sun Z."/>
            <person name="Harris H.M."/>
            <person name="McCann A."/>
            <person name="Guo C."/>
            <person name="Argimon S."/>
            <person name="Zhang W."/>
            <person name="Yang X."/>
            <person name="Jeffery I.B."/>
            <person name="Cooney J.C."/>
            <person name="Kagawa T.F."/>
            <person name="Liu W."/>
            <person name="Song Y."/>
            <person name="Salvetti E."/>
            <person name="Wrobel A."/>
            <person name="Rasinkangas P."/>
            <person name="Parkhill J."/>
            <person name="Rea M.C."/>
            <person name="O'Sullivan O."/>
            <person name="Ritari J."/>
            <person name="Douillard F.P."/>
            <person name="Paul Ross R."/>
            <person name="Yang R."/>
            <person name="Briner A.E."/>
            <person name="Felis G.E."/>
            <person name="de Vos W.M."/>
            <person name="Barrangou R."/>
            <person name="Klaenhammer T.R."/>
            <person name="Caufield P.W."/>
            <person name="Cui Y."/>
            <person name="Zhang H."/>
            <person name="O'Toole P.W."/>
        </authorList>
    </citation>
    <scope>NUCLEOTIDE SEQUENCE [LARGE SCALE GENOMIC DNA]</scope>
    <source>
        <strain evidence="6 7">DSM 13343</strain>
    </source>
</reference>
<keyword evidence="2 4" id="KW-0442">Lipid degradation</keyword>
<feature type="active site" description="Proton acceptor" evidence="4">
    <location>
        <position position="140"/>
    </location>
</feature>
<keyword evidence="3 4" id="KW-0443">Lipid metabolism</keyword>
<feature type="domain" description="PNPLA" evidence="5">
    <location>
        <begin position="5"/>
        <end position="153"/>
    </location>
</feature>
<dbReference type="SUPFAM" id="SSF52151">
    <property type="entry name" value="FabD/lysophospholipase-like"/>
    <property type="match status" value="1"/>
</dbReference>
<dbReference type="PATRIC" id="fig|1423769.4.peg.1404"/>
<dbReference type="GO" id="GO:0016787">
    <property type="term" value="F:hydrolase activity"/>
    <property type="evidence" value="ECO:0007669"/>
    <property type="project" value="UniProtKB-UniRule"/>
</dbReference>
<evidence type="ECO:0000313" key="7">
    <source>
        <dbReference type="Proteomes" id="UP000051790"/>
    </source>
</evidence>
<keyword evidence="1 4" id="KW-0378">Hydrolase</keyword>
<gene>
    <name evidence="6" type="ORF">FD01_GL001304</name>
</gene>
<feature type="short sequence motif" description="DGA/G" evidence="4">
    <location>
        <begin position="140"/>
        <end position="142"/>
    </location>
</feature>